<dbReference type="Pfam" id="PF12309">
    <property type="entry name" value="KBP_C"/>
    <property type="match status" value="2"/>
</dbReference>
<organism evidence="7 8">
    <name type="scientific">Dryococelus australis</name>
    <dbReference type="NCBI Taxonomy" id="614101"/>
    <lineage>
        <taxon>Eukaryota</taxon>
        <taxon>Metazoa</taxon>
        <taxon>Ecdysozoa</taxon>
        <taxon>Arthropoda</taxon>
        <taxon>Hexapoda</taxon>
        <taxon>Insecta</taxon>
        <taxon>Pterygota</taxon>
        <taxon>Neoptera</taxon>
        <taxon>Polyneoptera</taxon>
        <taxon>Phasmatodea</taxon>
        <taxon>Verophasmatodea</taxon>
        <taxon>Anareolatae</taxon>
        <taxon>Phasmatidae</taxon>
        <taxon>Eurycanthinae</taxon>
        <taxon>Dryococelus</taxon>
    </lineage>
</organism>
<evidence type="ECO:0000256" key="2">
    <source>
        <dbReference type="ARBA" id="ARBA00010305"/>
    </source>
</evidence>
<keyword evidence="4" id="KW-0963">Cytoplasm</keyword>
<dbReference type="EMBL" id="JARBHB010000008">
    <property type="protein sequence ID" value="KAJ8877568.1"/>
    <property type="molecule type" value="Genomic_DNA"/>
</dbReference>
<reference evidence="7 8" key="1">
    <citation type="submission" date="2023-02" db="EMBL/GenBank/DDBJ databases">
        <title>LHISI_Scaffold_Assembly.</title>
        <authorList>
            <person name="Stuart O.P."/>
            <person name="Cleave R."/>
            <person name="Magrath M.J.L."/>
            <person name="Mikheyev A.S."/>
        </authorList>
    </citation>
    <scope>NUCLEOTIDE SEQUENCE [LARGE SCALE GENOMIC DNA]</scope>
    <source>
        <strain evidence="7">Daus_M_001</strain>
        <tissue evidence="7">Leg muscle</tissue>
    </source>
</reference>
<sequence length="705" mass="78513">MGDEASDSVFTSILENYTEAKNLQKKVTDELADAALQRTTRATELLEEAVAKVDGLLTSSPESAKLLGMKCSLLYEQAKVQASAGHELEARKVLSGALELAQPSGTEPEVIYVMFRVINHLSYLFVKDGELEKPRTMLEQAAGFYAQFKERDPLPEVFIGDDLFQQSTPAEGSLEKLERLVTNNFQMLAFVRNKQGDLDSFVRCHHLVLRRQLELCDADPPLWATKVLRLASVFLDGGQLDDARHHLAAVSVVLNFFEETLDDEADRQHASARWKEFAKVSADLAKGWVKYSMCLFVASRDRMRLHDSANPFLHMCSPETSLDVIPEEEAAVPKDETRVESGEAENKPVEGELACDEETKTEVEGEETTTSMESESLPEREQLFTESAEECKDPGVNDGEEAHPLRFPSLQLDAFESGVPSTYVESSEQARALFRFAHVWLRHSAKYYNLRDRPNEHVDVVIELSELYRHLAFFEDDLSCQHDVQRRRADTLEALCMLVRELRPQCYVAVGVELLWELTEVQLDLLGLEFRGLFGTADDGCGDFTQLLDTPPGAVAHPAFPGGYCFGSYPESTAVLDLRPPENQADFRPISGGNRYFTHQGDYDTTEVASEDTAPLDGLEETTETAETQLDYLAKLDVAPDFCPLFREPETSASHIEEQLDKNSTTVASSQGVGKLEDRIETVSTCSAESEKSSPRDAGVTPPVA</sequence>
<evidence type="ECO:0000256" key="4">
    <source>
        <dbReference type="ARBA" id="ARBA00022490"/>
    </source>
</evidence>
<feature type="region of interest" description="Disordered" evidence="6">
    <location>
        <begin position="331"/>
        <end position="380"/>
    </location>
</feature>
<evidence type="ECO:0000313" key="8">
    <source>
        <dbReference type="Proteomes" id="UP001159363"/>
    </source>
</evidence>
<keyword evidence="8" id="KW-1185">Reference proteome</keyword>
<dbReference type="Gene3D" id="1.25.40.10">
    <property type="entry name" value="Tetratricopeptide repeat domain"/>
    <property type="match status" value="1"/>
</dbReference>
<evidence type="ECO:0000313" key="7">
    <source>
        <dbReference type="EMBL" id="KAJ8877568.1"/>
    </source>
</evidence>
<comment type="subcellular location">
    <subcellularLocation>
        <location evidence="1">Cytoplasm</location>
        <location evidence="1">Cytoskeleton</location>
    </subcellularLocation>
</comment>
<dbReference type="PANTHER" id="PTHR46321">
    <property type="entry name" value="KIF1-BINDING PROTEIN"/>
    <property type="match status" value="1"/>
</dbReference>
<evidence type="ECO:0000256" key="6">
    <source>
        <dbReference type="SAM" id="MobiDB-lite"/>
    </source>
</evidence>
<feature type="compositionally biased region" description="Basic and acidic residues" evidence="6">
    <location>
        <begin position="331"/>
        <end position="350"/>
    </location>
</feature>
<comment type="caution">
    <text evidence="7">The sequence shown here is derived from an EMBL/GenBank/DDBJ whole genome shotgun (WGS) entry which is preliminary data.</text>
</comment>
<dbReference type="InterPro" id="IPR011990">
    <property type="entry name" value="TPR-like_helical_dom_sf"/>
</dbReference>
<evidence type="ECO:0000256" key="3">
    <source>
        <dbReference type="ARBA" id="ARBA00016840"/>
    </source>
</evidence>
<dbReference type="Proteomes" id="UP001159363">
    <property type="component" value="Chromosome 7"/>
</dbReference>
<dbReference type="PANTHER" id="PTHR46321:SF1">
    <property type="entry name" value="KIF-BINDING PROTEIN"/>
    <property type="match status" value="1"/>
</dbReference>
<evidence type="ECO:0000256" key="5">
    <source>
        <dbReference type="ARBA" id="ARBA00023212"/>
    </source>
</evidence>
<name>A0ABQ9H019_9NEOP</name>
<proteinExistence type="inferred from homology"/>
<feature type="compositionally biased region" description="Polar residues" evidence="6">
    <location>
        <begin position="662"/>
        <end position="672"/>
    </location>
</feature>
<protein>
    <recommendedName>
        <fullName evidence="3">KIF-binding protein</fullName>
    </recommendedName>
</protein>
<gene>
    <name evidence="7" type="ORF">PR048_022023</name>
</gene>
<evidence type="ECO:0000256" key="1">
    <source>
        <dbReference type="ARBA" id="ARBA00004245"/>
    </source>
</evidence>
<feature type="region of interest" description="Disordered" evidence="6">
    <location>
        <begin position="660"/>
        <end position="705"/>
    </location>
</feature>
<keyword evidence="5" id="KW-0206">Cytoskeleton</keyword>
<comment type="similarity">
    <text evidence="2">Belongs to the KIF-binding protein family.</text>
</comment>
<accession>A0ABQ9H019</accession>
<dbReference type="InterPro" id="IPR022083">
    <property type="entry name" value="KBP"/>
</dbReference>